<dbReference type="GO" id="GO:0008168">
    <property type="term" value="F:methyltransferase activity"/>
    <property type="evidence" value="ECO:0007669"/>
    <property type="project" value="UniProtKB-KW"/>
</dbReference>
<dbReference type="EMBL" id="CYPW01000025">
    <property type="protein sequence ID" value="CUH53110.1"/>
    <property type="molecule type" value="Genomic_DNA"/>
</dbReference>
<reference evidence="1 2" key="1">
    <citation type="submission" date="2015-09" db="EMBL/GenBank/DDBJ databases">
        <authorList>
            <consortium name="Swine Surveillance"/>
        </authorList>
    </citation>
    <scope>NUCLEOTIDE SEQUENCE [LARGE SCALE GENOMIC DNA]</scope>
    <source>
        <strain evidence="1 2">CECT 7688</strain>
    </source>
</reference>
<proteinExistence type="predicted"/>
<dbReference type="RefSeq" id="WP_058240298.1">
    <property type="nucleotide sequence ID" value="NZ_CYPW01000025.1"/>
</dbReference>
<organism evidence="1 2">
    <name type="scientific">Shimia marina</name>
    <dbReference type="NCBI Taxonomy" id="321267"/>
    <lineage>
        <taxon>Bacteria</taxon>
        <taxon>Pseudomonadati</taxon>
        <taxon>Pseudomonadota</taxon>
        <taxon>Alphaproteobacteria</taxon>
        <taxon>Rhodobacterales</taxon>
        <taxon>Roseobacteraceae</taxon>
    </lineage>
</organism>
<dbReference type="SUPFAM" id="SSF53335">
    <property type="entry name" value="S-adenosyl-L-methionine-dependent methyltransferases"/>
    <property type="match status" value="1"/>
</dbReference>
<keyword evidence="2" id="KW-1185">Reference proteome</keyword>
<dbReference type="Pfam" id="PF13578">
    <property type="entry name" value="Methyltransf_24"/>
    <property type="match status" value="1"/>
</dbReference>
<evidence type="ECO:0000313" key="2">
    <source>
        <dbReference type="Proteomes" id="UP000054823"/>
    </source>
</evidence>
<sequence length="217" mass="24826">MITEFIKKFAFRHTNFGAPKYSYNIEPEQLAEIISSIVALSKRGHRLNLLEIGVARGMTTRFIAEHIEKNRLDVAFYCLDTFSSFTAEDVDYEIQNRGKSRGELAGFSYNDFETWKRNFSDYDFVKAIQCDVADFDFAEIDGGIDFVFLDVDLYQPTLKALRNMRGYLNAGAIILVDDVADNNSWDGAFEAFFEFVKEEGIDHEVVGNRCGKIIWQG</sequence>
<dbReference type="OrthoDB" id="9811332at2"/>
<accession>A0A0P1ERH2</accession>
<keyword evidence="1" id="KW-0808">Transferase</keyword>
<dbReference type="STRING" id="321267.SHM7688_02562"/>
<dbReference type="AlphaFoldDB" id="A0A0P1ERH2"/>
<evidence type="ECO:0000313" key="1">
    <source>
        <dbReference type="EMBL" id="CUH53110.1"/>
    </source>
</evidence>
<dbReference type="Proteomes" id="UP000054823">
    <property type="component" value="Unassembled WGS sequence"/>
</dbReference>
<gene>
    <name evidence="1" type="ORF">SHM7688_02562</name>
</gene>
<name>A0A0P1ERH2_9RHOB</name>
<keyword evidence="1" id="KW-0489">Methyltransferase</keyword>
<protein>
    <submittedName>
        <fullName evidence="1">Macrocin-O-methyltransferase (TylF)</fullName>
    </submittedName>
</protein>
<dbReference type="GO" id="GO:0032259">
    <property type="term" value="P:methylation"/>
    <property type="evidence" value="ECO:0007669"/>
    <property type="project" value="UniProtKB-KW"/>
</dbReference>
<dbReference type="Gene3D" id="3.40.50.150">
    <property type="entry name" value="Vaccinia Virus protein VP39"/>
    <property type="match status" value="1"/>
</dbReference>
<dbReference type="InterPro" id="IPR029063">
    <property type="entry name" value="SAM-dependent_MTases_sf"/>
</dbReference>